<keyword evidence="10" id="KW-1185">Reference proteome</keyword>
<evidence type="ECO:0000256" key="1">
    <source>
        <dbReference type="ARBA" id="ARBA00004123"/>
    </source>
</evidence>
<organism evidence="9 10">
    <name type="scientific">Piedraia hortae CBS 480.64</name>
    <dbReference type="NCBI Taxonomy" id="1314780"/>
    <lineage>
        <taxon>Eukaryota</taxon>
        <taxon>Fungi</taxon>
        <taxon>Dikarya</taxon>
        <taxon>Ascomycota</taxon>
        <taxon>Pezizomycotina</taxon>
        <taxon>Dothideomycetes</taxon>
        <taxon>Dothideomycetidae</taxon>
        <taxon>Capnodiales</taxon>
        <taxon>Piedraiaceae</taxon>
        <taxon>Piedraia</taxon>
    </lineage>
</organism>
<evidence type="ECO:0000313" key="9">
    <source>
        <dbReference type="EMBL" id="KAF2863801.1"/>
    </source>
</evidence>
<keyword evidence="5" id="KW-0804">Transcription</keyword>
<dbReference type="GO" id="GO:0000981">
    <property type="term" value="F:DNA-binding transcription factor activity, RNA polymerase II-specific"/>
    <property type="evidence" value="ECO:0007669"/>
    <property type="project" value="InterPro"/>
</dbReference>
<sequence length="124" mass="14393">MTSPAVKLEDAQAANVPLEQPTVILYSRPPKKRKTRAEQLPEPVTNLPPHKRAKTEAEKDQRKLERVKRNRVAARNSREGKRKEIENYAVELEKARHIISWYESRYGPPPPEHLMLNVRIVRGL</sequence>
<dbReference type="GO" id="GO:0003677">
    <property type="term" value="F:DNA binding"/>
    <property type="evidence" value="ECO:0007669"/>
    <property type="project" value="UniProtKB-KW"/>
</dbReference>
<dbReference type="AlphaFoldDB" id="A0A6A7C8F6"/>
<evidence type="ECO:0000256" key="6">
    <source>
        <dbReference type="ARBA" id="ARBA00023230"/>
    </source>
</evidence>
<evidence type="ECO:0000256" key="7">
    <source>
        <dbReference type="ARBA" id="ARBA00023242"/>
    </source>
</evidence>
<dbReference type="EMBL" id="MU005959">
    <property type="protein sequence ID" value="KAF2863801.1"/>
    <property type="molecule type" value="Genomic_DNA"/>
</dbReference>
<feature type="region of interest" description="Disordered" evidence="8">
    <location>
        <begin position="29"/>
        <end position="79"/>
    </location>
</feature>
<evidence type="ECO:0000256" key="3">
    <source>
        <dbReference type="ARBA" id="ARBA00023015"/>
    </source>
</evidence>
<keyword evidence="7" id="KW-0539">Nucleus</keyword>
<dbReference type="OrthoDB" id="674948at2759"/>
<dbReference type="GO" id="GO:0005634">
    <property type="term" value="C:nucleus"/>
    <property type="evidence" value="ECO:0007669"/>
    <property type="project" value="UniProtKB-SubCell"/>
</dbReference>
<keyword evidence="4" id="KW-0238">DNA-binding</keyword>
<gene>
    <name evidence="9" type="ORF">K470DRAFT_254694</name>
</gene>
<proteinExistence type="inferred from homology"/>
<evidence type="ECO:0000313" key="10">
    <source>
        <dbReference type="Proteomes" id="UP000799421"/>
    </source>
</evidence>
<dbReference type="Proteomes" id="UP000799421">
    <property type="component" value="Unassembled WGS sequence"/>
</dbReference>
<dbReference type="PANTHER" id="PTHR46714">
    <property type="entry name" value="TRANSCRIPTIONAL ACTIVATOR HAC1"/>
    <property type="match status" value="1"/>
</dbReference>
<evidence type="ECO:0008006" key="11">
    <source>
        <dbReference type="Google" id="ProtNLM"/>
    </source>
</evidence>
<dbReference type="PANTHER" id="PTHR46714:SF6">
    <property type="entry name" value="TRANSCRIPTIONAL ACTIVATOR HAC1"/>
    <property type="match status" value="1"/>
</dbReference>
<comment type="subcellular location">
    <subcellularLocation>
        <location evidence="1">Nucleus</location>
    </subcellularLocation>
</comment>
<name>A0A6A7C8F6_9PEZI</name>
<protein>
    <recommendedName>
        <fullName evidence="11">BZIP domain-containing protein</fullName>
    </recommendedName>
</protein>
<keyword evidence="3" id="KW-0805">Transcription regulation</keyword>
<reference evidence="9" key="1">
    <citation type="journal article" date="2020" name="Stud. Mycol.">
        <title>101 Dothideomycetes genomes: a test case for predicting lifestyles and emergence of pathogens.</title>
        <authorList>
            <person name="Haridas S."/>
            <person name="Albert R."/>
            <person name="Binder M."/>
            <person name="Bloem J."/>
            <person name="Labutti K."/>
            <person name="Salamov A."/>
            <person name="Andreopoulos B."/>
            <person name="Baker S."/>
            <person name="Barry K."/>
            <person name="Bills G."/>
            <person name="Bluhm B."/>
            <person name="Cannon C."/>
            <person name="Castanera R."/>
            <person name="Culley D."/>
            <person name="Daum C."/>
            <person name="Ezra D."/>
            <person name="Gonzalez J."/>
            <person name="Henrissat B."/>
            <person name="Kuo A."/>
            <person name="Liang C."/>
            <person name="Lipzen A."/>
            <person name="Lutzoni F."/>
            <person name="Magnuson J."/>
            <person name="Mondo S."/>
            <person name="Nolan M."/>
            <person name="Ohm R."/>
            <person name="Pangilinan J."/>
            <person name="Park H.-J."/>
            <person name="Ramirez L."/>
            <person name="Alfaro M."/>
            <person name="Sun H."/>
            <person name="Tritt A."/>
            <person name="Yoshinaga Y."/>
            <person name="Zwiers L.-H."/>
            <person name="Turgeon B."/>
            <person name="Goodwin S."/>
            <person name="Spatafora J."/>
            <person name="Crous P."/>
            <person name="Grigoriev I."/>
        </authorList>
    </citation>
    <scope>NUCLEOTIDE SEQUENCE</scope>
    <source>
        <strain evidence="9">CBS 480.64</strain>
    </source>
</reference>
<dbReference type="InterPro" id="IPR044280">
    <property type="entry name" value="Hac1/HY5"/>
</dbReference>
<dbReference type="GO" id="GO:0006986">
    <property type="term" value="P:response to unfolded protein"/>
    <property type="evidence" value="ECO:0007669"/>
    <property type="project" value="UniProtKB-KW"/>
</dbReference>
<evidence type="ECO:0000256" key="4">
    <source>
        <dbReference type="ARBA" id="ARBA00023125"/>
    </source>
</evidence>
<evidence type="ECO:0000256" key="2">
    <source>
        <dbReference type="ARBA" id="ARBA00007163"/>
    </source>
</evidence>
<feature type="compositionally biased region" description="Basic and acidic residues" evidence="8">
    <location>
        <begin position="54"/>
        <end position="64"/>
    </location>
</feature>
<evidence type="ECO:0000256" key="5">
    <source>
        <dbReference type="ARBA" id="ARBA00023163"/>
    </source>
</evidence>
<accession>A0A6A7C8F6</accession>
<keyword evidence="6" id="KW-0834">Unfolded protein response</keyword>
<evidence type="ECO:0000256" key="8">
    <source>
        <dbReference type="SAM" id="MobiDB-lite"/>
    </source>
</evidence>
<comment type="similarity">
    <text evidence="2">Belongs to the bZIP family.</text>
</comment>
<dbReference type="GO" id="GO:0045944">
    <property type="term" value="P:positive regulation of transcription by RNA polymerase II"/>
    <property type="evidence" value="ECO:0007669"/>
    <property type="project" value="InterPro"/>
</dbReference>